<dbReference type="RefSeq" id="WP_133464566.1">
    <property type="nucleotide sequence ID" value="NZ_SNWI01000003.1"/>
</dbReference>
<feature type="chain" id="PRO_5021002069" evidence="1">
    <location>
        <begin position="20"/>
        <end position="435"/>
    </location>
</feature>
<dbReference type="AlphaFoldDB" id="A0A4R6H6K9"/>
<dbReference type="Proteomes" id="UP000294848">
    <property type="component" value="Unassembled WGS sequence"/>
</dbReference>
<proteinExistence type="predicted"/>
<reference evidence="2 3" key="1">
    <citation type="submission" date="2019-03" db="EMBL/GenBank/DDBJ databases">
        <title>Freshwater and sediment microbial communities from various areas in North America, analyzing microbe dynamics in response to fracking.</title>
        <authorList>
            <person name="Lamendella R."/>
        </authorList>
    </citation>
    <scope>NUCLEOTIDE SEQUENCE [LARGE SCALE GENOMIC DNA]</scope>
    <source>
        <strain evidence="2 3">114D</strain>
    </source>
</reference>
<sequence>MKTLFSFLLIMSLSLSILAQDKNFDLSKYKTPDYKRHELNTFFNLGGTNNQFSQSGEDYKQANFSSTVNLNYSYVANTRQQQTYFRTSLLPRYVYEMDKQGTQEVKINKTNFNFDITGFHKYYLTEDHLFLKVSPDFNWYSSNHDQKNSSLDQNNATLSIKLGLGAGIGRIEPVSDYWQSYYILQSLDNQGLLKRGPTEEDFLNFASLATKLKNKRFFDHRLRKISELTALDSLMQEEGLLSNNSIAYFTTLNDYWSFANVAERHVGRELSIMLTPEYMHNSYDYQDYPKQKYHYTVISPSINYSCSKPLNLYWDRVFNATVTRQFKLEESEAVFGNLNRSLVSSSIGFNYYPNFRTSAQISLNYLGLEIPESMMNNEKVWQNNLNLKGAMYYYLSPQLRIQGSLEINYTDKSTDENQDEHFRLTGSLGLSYAIF</sequence>
<gene>
    <name evidence="2" type="ORF">DET52_103132</name>
</gene>
<keyword evidence="1" id="KW-0732">Signal</keyword>
<protein>
    <submittedName>
        <fullName evidence="2">Uncharacterized protein</fullName>
    </submittedName>
</protein>
<feature type="signal peptide" evidence="1">
    <location>
        <begin position="1"/>
        <end position="19"/>
    </location>
</feature>
<evidence type="ECO:0000256" key="1">
    <source>
        <dbReference type="SAM" id="SignalP"/>
    </source>
</evidence>
<dbReference type="EMBL" id="SNWI01000003">
    <property type="protein sequence ID" value="TDO03191.1"/>
    <property type="molecule type" value="Genomic_DNA"/>
</dbReference>
<dbReference type="OrthoDB" id="994452at2"/>
<evidence type="ECO:0000313" key="2">
    <source>
        <dbReference type="EMBL" id="TDO03191.1"/>
    </source>
</evidence>
<accession>A0A4R6H6K9</accession>
<name>A0A4R6H6K9_9BACT</name>
<organism evidence="2 3">
    <name type="scientific">Sunxiuqinia elliptica</name>
    <dbReference type="NCBI Taxonomy" id="655355"/>
    <lineage>
        <taxon>Bacteria</taxon>
        <taxon>Pseudomonadati</taxon>
        <taxon>Bacteroidota</taxon>
        <taxon>Bacteroidia</taxon>
        <taxon>Marinilabiliales</taxon>
        <taxon>Prolixibacteraceae</taxon>
        <taxon>Sunxiuqinia</taxon>
    </lineage>
</organism>
<comment type="caution">
    <text evidence="2">The sequence shown here is derived from an EMBL/GenBank/DDBJ whole genome shotgun (WGS) entry which is preliminary data.</text>
</comment>
<evidence type="ECO:0000313" key="3">
    <source>
        <dbReference type="Proteomes" id="UP000294848"/>
    </source>
</evidence>